<dbReference type="PANTHER" id="PTHR11142">
    <property type="entry name" value="PSEUDOURIDYLATE SYNTHASE"/>
    <property type="match status" value="1"/>
</dbReference>
<dbReference type="RefSeq" id="WP_129027589.1">
    <property type="nucleotide sequence ID" value="NZ_SDHY01000006.1"/>
</dbReference>
<comment type="function">
    <text evidence="4">Formation of pseudouridine at positions 38, 39 and 40 in the anticodon stem and loop of transfer RNAs.</text>
</comment>
<gene>
    <name evidence="4 9" type="primary">truA</name>
    <name evidence="9" type="ORF">ESB04_09930</name>
</gene>
<dbReference type="AlphaFoldDB" id="A0A4Q1BY56"/>
<dbReference type="HAMAP" id="MF_00171">
    <property type="entry name" value="TruA"/>
    <property type="match status" value="1"/>
</dbReference>
<dbReference type="GO" id="GO:0160147">
    <property type="term" value="F:tRNA pseudouridine(38-40) synthase activity"/>
    <property type="evidence" value="ECO:0007669"/>
    <property type="project" value="UniProtKB-EC"/>
</dbReference>
<evidence type="ECO:0000256" key="5">
    <source>
        <dbReference type="PIRSR" id="PIRSR001430-1"/>
    </source>
</evidence>
<comment type="catalytic activity">
    <reaction evidence="4 7">
        <text>uridine(38/39/40) in tRNA = pseudouridine(38/39/40) in tRNA</text>
        <dbReference type="Rhea" id="RHEA:22376"/>
        <dbReference type="Rhea" id="RHEA-COMP:10085"/>
        <dbReference type="Rhea" id="RHEA-COMP:10087"/>
        <dbReference type="ChEBI" id="CHEBI:65314"/>
        <dbReference type="ChEBI" id="CHEBI:65315"/>
        <dbReference type="EC" id="5.4.99.12"/>
    </reaction>
</comment>
<evidence type="ECO:0000256" key="7">
    <source>
        <dbReference type="RuleBase" id="RU003792"/>
    </source>
</evidence>
<evidence type="ECO:0000256" key="4">
    <source>
        <dbReference type="HAMAP-Rule" id="MF_00171"/>
    </source>
</evidence>
<feature type="binding site" evidence="4 6">
    <location>
        <position position="112"/>
    </location>
    <ligand>
        <name>substrate</name>
    </ligand>
</feature>
<feature type="domain" description="Pseudouridine synthase I TruA alpha/beta" evidence="8">
    <location>
        <begin position="10"/>
        <end position="106"/>
    </location>
</feature>
<dbReference type="InterPro" id="IPR020097">
    <property type="entry name" value="PsdUridine_synth_TruA_a/b_dom"/>
</dbReference>
<evidence type="ECO:0000256" key="3">
    <source>
        <dbReference type="ARBA" id="ARBA00023235"/>
    </source>
</evidence>
<evidence type="ECO:0000256" key="2">
    <source>
        <dbReference type="ARBA" id="ARBA00022694"/>
    </source>
</evidence>
<dbReference type="SUPFAM" id="SSF55120">
    <property type="entry name" value="Pseudouridine synthase"/>
    <property type="match status" value="1"/>
</dbReference>
<dbReference type="EC" id="5.4.99.12" evidence="4"/>
<dbReference type="Gene3D" id="3.30.70.660">
    <property type="entry name" value="Pseudouridine synthase I, catalytic domain, C-terminal subdomain"/>
    <property type="match status" value="1"/>
</dbReference>
<evidence type="ECO:0000313" key="9">
    <source>
        <dbReference type="EMBL" id="RXK47549.1"/>
    </source>
</evidence>
<dbReference type="GO" id="GO:0003723">
    <property type="term" value="F:RNA binding"/>
    <property type="evidence" value="ECO:0007669"/>
    <property type="project" value="InterPro"/>
</dbReference>
<dbReference type="Gene3D" id="3.30.70.580">
    <property type="entry name" value="Pseudouridine synthase I, catalytic domain, N-terminal subdomain"/>
    <property type="match status" value="1"/>
</dbReference>
<organism evidence="9 10">
    <name type="scientific">Aquirufa rosea</name>
    <dbReference type="NCBI Taxonomy" id="2509241"/>
    <lineage>
        <taxon>Bacteria</taxon>
        <taxon>Pseudomonadati</taxon>
        <taxon>Bacteroidota</taxon>
        <taxon>Cytophagia</taxon>
        <taxon>Cytophagales</taxon>
        <taxon>Flectobacillaceae</taxon>
        <taxon>Aquirufa</taxon>
    </lineage>
</organism>
<dbReference type="OrthoDB" id="9811823at2"/>
<dbReference type="GO" id="GO:0031119">
    <property type="term" value="P:tRNA pseudouridine synthesis"/>
    <property type="evidence" value="ECO:0007669"/>
    <property type="project" value="UniProtKB-UniRule"/>
</dbReference>
<reference evidence="9 10" key="1">
    <citation type="submission" date="2019-01" db="EMBL/GenBank/DDBJ databases">
        <title>Cytophagaceae bacterium strain CAR-16.</title>
        <authorList>
            <person name="Chen W.-M."/>
        </authorList>
    </citation>
    <scope>NUCLEOTIDE SEQUENCE [LARGE SCALE GENOMIC DNA]</scope>
    <source>
        <strain evidence="9 10">CAR-16</strain>
    </source>
</reference>
<comment type="similarity">
    <text evidence="1 4 7">Belongs to the tRNA pseudouridine synthase TruA family.</text>
</comment>
<keyword evidence="2 4" id="KW-0819">tRNA processing</keyword>
<evidence type="ECO:0000256" key="6">
    <source>
        <dbReference type="PIRSR" id="PIRSR001430-2"/>
    </source>
</evidence>
<dbReference type="EMBL" id="SDHY01000006">
    <property type="protein sequence ID" value="RXK47549.1"/>
    <property type="molecule type" value="Genomic_DNA"/>
</dbReference>
<dbReference type="InterPro" id="IPR020095">
    <property type="entry name" value="PsdUridine_synth_TruA_C"/>
</dbReference>
<sequence>MSRYLLQFSYDGGFFHGFQIQENAITVQEELEKALTKVAGVKVDLVGSSRTDAGVHAKQQFAHFDLPEHSKPVNLDWLYRLNRILPDTLAVQAIYQVHKDFHARFEATSRTYEYHISQVKNPYLKDYAYWFELHLDLQAMNQAAAILLNHRDFQSFSKVKTDVNTFDCHIFRAEWRQEGNQLIFTIQANRFLRGMVRAIVGTLLEIGAGKWTQDDLIRILEAKDRKQAGRAVPAHGLHLVQVAYPEATFASKCSS</sequence>
<keyword evidence="10" id="KW-1185">Reference proteome</keyword>
<evidence type="ECO:0000256" key="1">
    <source>
        <dbReference type="ARBA" id="ARBA00009375"/>
    </source>
</evidence>
<dbReference type="PANTHER" id="PTHR11142:SF0">
    <property type="entry name" value="TRNA PSEUDOURIDINE SYNTHASE-LIKE 1"/>
    <property type="match status" value="1"/>
</dbReference>
<proteinExistence type="inferred from homology"/>
<evidence type="ECO:0000259" key="8">
    <source>
        <dbReference type="Pfam" id="PF01416"/>
    </source>
</evidence>
<dbReference type="Proteomes" id="UP000289455">
    <property type="component" value="Unassembled WGS sequence"/>
</dbReference>
<keyword evidence="3 4" id="KW-0413">Isomerase</keyword>
<protein>
    <recommendedName>
        <fullName evidence="4">tRNA pseudouridine synthase A</fullName>
        <ecNumber evidence="4">5.4.99.12</ecNumber>
    </recommendedName>
    <alternativeName>
        <fullName evidence="4">tRNA pseudouridine(38-40) synthase</fullName>
    </alternativeName>
    <alternativeName>
        <fullName evidence="4">tRNA pseudouridylate synthase I</fullName>
    </alternativeName>
    <alternativeName>
        <fullName evidence="4">tRNA-uridine isomerase I</fullName>
    </alternativeName>
</protein>
<comment type="subunit">
    <text evidence="4">Homodimer.</text>
</comment>
<dbReference type="PIRSF" id="PIRSF001430">
    <property type="entry name" value="tRNA_psdUrid_synth"/>
    <property type="match status" value="1"/>
</dbReference>
<dbReference type="InterPro" id="IPR020094">
    <property type="entry name" value="TruA/RsuA/RluB/E/F_N"/>
</dbReference>
<dbReference type="InterPro" id="IPR001406">
    <property type="entry name" value="PsdUridine_synth_TruA"/>
</dbReference>
<dbReference type="NCBIfam" id="TIGR00071">
    <property type="entry name" value="hisT_truA"/>
    <property type="match status" value="1"/>
</dbReference>
<comment type="caution">
    <text evidence="4">Lacks conserved residue(s) required for the propagation of feature annotation.</text>
</comment>
<accession>A0A4Q1BY56</accession>
<evidence type="ECO:0000313" key="10">
    <source>
        <dbReference type="Proteomes" id="UP000289455"/>
    </source>
</evidence>
<dbReference type="FunFam" id="3.30.70.580:FF:000001">
    <property type="entry name" value="tRNA pseudouridine synthase A"/>
    <property type="match status" value="1"/>
</dbReference>
<dbReference type="Pfam" id="PF01416">
    <property type="entry name" value="PseudoU_synth_1"/>
    <property type="match status" value="2"/>
</dbReference>
<feature type="active site" description="Nucleophile" evidence="4 5">
    <location>
        <position position="52"/>
    </location>
</feature>
<feature type="domain" description="Pseudouridine synthase I TruA alpha/beta" evidence="8">
    <location>
        <begin position="144"/>
        <end position="245"/>
    </location>
</feature>
<comment type="caution">
    <text evidence="9">The sequence shown here is derived from an EMBL/GenBank/DDBJ whole genome shotgun (WGS) entry which is preliminary data.</text>
</comment>
<dbReference type="InterPro" id="IPR020103">
    <property type="entry name" value="PsdUridine_synth_cat_dom_sf"/>
</dbReference>
<name>A0A4Q1BY56_9BACT</name>
<dbReference type="CDD" id="cd02570">
    <property type="entry name" value="PseudoU_synth_EcTruA"/>
    <property type="match status" value="1"/>
</dbReference>